<dbReference type="KEGG" id="aco:Amico_1634"/>
<dbReference type="OrthoDB" id="9764088at2"/>
<feature type="chain" id="PRO_5003071478" description="Dipeptidase" evidence="2">
    <location>
        <begin position="26"/>
        <end position="547"/>
    </location>
</feature>
<proteinExistence type="inferred from homology"/>
<dbReference type="GO" id="GO:0070004">
    <property type="term" value="F:cysteine-type exopeptidase activity"/>
    <property type="evidence" value="ECO:0007669"/>
    <property type="project" value="InterPro"/>
</dbReference>
<dbReference type="RefSeq" id="WP_013049012.1">
    <property type="nucleotide sequence ID" value="NC_014011.1"/>
</dbReference>
<dbReference type="InterPro" id="IPR005322">
    <property type="entry name" value="Peptidase_C69"/>
</dbReference>
<evidence type="ECO:0000256" key="1">
    <source>
        <dbReference type="RuleBase" id="RU364089"/>
    </source>
</evidence>
<dbReference type="PANTHER" id="PTHR12994:SF17">
    <property type="entry name" value="LD30995P"/>
    <property type="match status" value="1"/>
</dbReference>
<comment type="catalytic activity">
    <reaction evidence="1">
        <text>an L-aminoacyl-L-amino acid + H2O = 2 an L-alpha-amino acid</text>
        <dbReference type="Rhea" id="RHEA:48940"/>
        <dbReference type="ChEBI" id="CHEBI:15377"/>
        <dbReference type="ChEBI" id="CHEBI:59869"/>
        <dbReference type="ChEBI" id="CHEBI:77460"/>
    </reaction>
</comment>
<dbReference type="PROSITE" id="PS51257">
    <property type="entry name" value="PROKAR_LIPOPROTEIN"/>
    <property type="match status" value="1"/>
</dbReference>
<dbReference type="GO" id="GO:0016805">
    <property type="term" value="F:dipeptidase activity"/>
    <property type="evidence" value="ECO:0007669"/>
    <property type="project" value="UniProtKB-KW"/>
</dbReference>
<reference evidence="3 4" key="1">
    <citation type="journal article" date="2010" name="Stand. Genomic Sci.">
        <title>Complete genome sequence of Aminobacterium colombiense type strain (ALA-1).</title>
        <authorList>
            <person name="Chertkov O."/>
            <person name="Sikorski J."/>
            <person name="Brambilla E."/>
            <person name="Lapidus A."/>
            <person name="Copeland A."/>
            <person name="Glavina Del Rio T."/>
            <person name="Nolan M."/>
            <person name="Lucas S."/>
            <person name="Tice H."/>
            <person name="Cheng J.F."/>
            <person name="Han C."/>
            <person name="Detter J.C."/>
            <person name="Bruce D."/>
            <person name="Tapia R."/>
            <person name="Goodwin L."/>
            <person name="Pitluck S."/>
            <person name="Liolios K."/>
            <person name="Ivanova N."/>
            <person name="Mavromatis K."/>
            <person name="Ovchinnikova G."/>
            <person name="Pati A."/>
            <person name="Chen A."/>
            <person name="Palaniappan K."/>
            <person name="Land M."/>
            <person name="Hauser L."/>
            <person name="Chang Y.J."/>
            <person name="Jeffries C.D."/>
            <person name="Spring S."/>
            <person name="Rohde M."/>
            <person name="Goker M."/>
            <person name="Bristow J."/>
            <person name="Eisen J.A."/>
            <person name="Markowitz V."/>
            <person name="Hugenholtz P."/>
            <person name="Kyrpides N.C."/>
            <person name="Klenk H.P."/>
        </authorList>
    </citation>
    <scope>NUCLEOTIDE SEQUENCE [LARGE SCALE GENOMIC DNA]</scope>
    <source>
        <strain evidence="4">DSM 12261 / ALA-1</strain>
    </source>
</reference>
<keyword evidence="1" id="KW-0645">Protease</keyword>
<gene>
    <name evidence="3" type="ordered locus">Amico_1634</name>
</gene>
<dbReference type="STRING" id="572547.Amico_1634"/>
<feature type="signal peptide" evidence="2">
    <location>
        <begin position="1"/>
        <end position="25"/>
    </location>
</feature>
<dbReference type="GO" id="GO:0006508">
    <property type="term" value="P:proteolysis"/>
    <property type="evidence" value="ECO:0007669"/>
    <property type="project" value="UniProtKB-KW"/>
</dbReference>
<sequence>MNSRMLRIATIAALAIFLASTLASACTTIMVGKKASVDGSVMVTHTCDGWYDNRVRIIPGETHKAGEMTPVYKEICHGTRPDKPLVEVGEIPQPEETYTYFHVGYPFMNEHQLIIGEDTWSGRDENFCDAGWMMIEQLEVFALQRAKTAREAIQVMGELAEKYGYGDGGETLTVIDKNEAWMFDICGPGPLWTPESGKPGAIWVAQRVPDDCFTVTANRSRIGEIHWDDKENFIYSSSVKDFAKEMGWWKEGEKFVFHKIYNPVPYGTPYYQQRREWRVISLLAPSLKIEEDAAEMYPLMIKPDKKISVRDLMAVKRDYLEETRFDLTQGMAAGPFGNPNRYPTPSSVRPEDKQNVDWTRAISMFRCSYSFVAQARDWLPDAIGGILWFGEDAPHSTVYMPIYAGVTSLPKSITEGKRAEFDRNSAWWAFNFVSNWADLKFSYMIKDIKEAQKAYEDEFFTYQPVVDKEAAALYKESPEKAKAYLTKYTNDSINKVVNGWWKLGWKLVGKYSDGYITYPDGKQDSVGYPTEWLKAVGFGIEESEPKK</sequence>
<keyword evidence="2" id="KW-0732">Signal</keyword>
<dbReference type="PANTHER" id="PTHR12994">
    <property type="entry name" value="SECERNIN"/>
    <property type="match status" value="1"/>
</dbReference>
<dbReference type="HOGENOM" id="CLU_014823_3_0_0"/>
<accession>D5EGR8</accession>
<dbReference type="eggNOG" id="COG4690">
    <property type="taxonomic scope" value="Bacteria"/>
</dbReference>
<keyword evidence="4" id="KW-1185">Reference proteome</keyword>
<dbReference type="Proteomes" id="UP000002366">
    <property type="component" value="Chromosome"/>
</dbReference>
<dbReference type="EC" id="3.4.-.-" evidence="1"/>
<keyword evidence="1" id="KW-0224">Dipeptidase</keyword>
<evidence type="ECO:0000313" key="4">
    <source>
        <dbReference type="Proteomes" id="UP000002366"/>
    </source>
</evidence>
<evidence type="ECO:0000313" key="3">
    <source>
        <dbReference type="EMBL" id="ADE57750.1"/>
    </source>
</evidence>
<protein>
    <recommendedName>
        <fullName evidence="1">Dipeptidase</fullName>
        <ecNumber evidence="1">3.4.-.-</ecNumber>
    </recommendedName>
</protein>
<dbReference type="Pfam" id="PF03577">
    <property type="entry name" value="Peptidase_C69"/>
    <property type="match status" value="1"/>
</dbReference>
<organism evidence="3 4">
    <name type="scientific">Aminobacterium colombiense (strain DSM 12261 / ALA-1)</name>
    <dbReference type="NCBI Taxonomy" id="572547"/>
    <lineage>
        <taxon>Bacteria</taxon>
        <taxon>Thermotogati</taxon>
        <taxon>Synergistota</taxon>
        <taxon>Synergistia</taxon>
        <taxon>Synergistales</taxon>
        <taxon>Aminobacteriaceae</taxon>
        <taxon>Aminobacterium</taxon>
    </lineage>
</organism>
<evidence type="ECO:0000256" key="2">
    <source>
        <dbReference type="SAM" id="SignalP"/>
    </source>
</evidence>
<dbReference type="EMBL" id="CP001997">
    <property type="protein sequence ID" value="ADE57750.1"/>
    <property type="molecule type" value="Genomic_DNA"/>
</dbReference>
<name>D5EGR8_AMICL</name>
<keyword evidence="1" id="KW-0378">Hydrolase</keyword>
<comment type="similarity">
    <text evidence="1">Belongs to the peptidase C69 family.</text>
</comment>
<dbReference type="AlphaFoldDB" id="D5EGR8"/>